<evidence type="ECO:0000313" key="2">
    <source>
        <dbReference type="Proteomes" id="UP000799754"/>
    </source>
</evidence>
<dbReference type="Proteomes" id="UP000799754">
    <property type="component" value="Unassembled WGS sequence"/>
</dbReference>
<sequence length="145" mass="16393">MAANGSPERRRRSMGMYRRESNMSEAASFMEDVEMAQDEIFAGPGMSESVPTSVSAFSHRRRERADSSASLTSFAYYDEEQDSDQDFEEEAIAEVDDDEIDDGEVDDEVEYDGYTAEELEDMDRDLESGLRTEPSPLRRKSSGSR</sequence>
<name>A0ACB6SAT8_9PLEO</name>
<evidence type="ECO:0000313" key="1">
    <source>
        <dbReference type="EMBL" id="KAF2630217.1"/>
    </source>
</evidence>
<organism evidence="1 2">
    <name type="scientific">Macroventuria anomochaeta</name>
    <dbReference type="NCBI Taxonomy" id="301207"/>
    <lineage>
        <taxon>Eukaryota</taxon>
        <taxon>Fungi</taxon>
        <taxon>Dikarya</taxon>
        <taxon>Ascomycota</taxon>
        <taxon>Pezizomycotina</taxon>
        <taxon>Dothideomycetes</taxon>
        <taxon>Pleosporomycetidae</taxon>
        <taxon>Pleosporales</taxon>
        <taxon>Pleosporineae</taxon>
        <taxon>Didymellaceae</taxon>
        <taxon>Macroventuria</taxon>
    </lineage>
</organism>
<accession>A0ACB6SAT8</accession>
<comment type="caution">
    <text evidence="1">The sequence shown here is derived from an EMBL/GenBank/DDBJ whole genome shotgun (WGS) entry which is preliminary data.</text>
</comment>
<feature type="non-terminal residue" evidence="1">
    <location>
        <position position="145"/>
    </location>
</feature>
<proteinExistence type="predicted"/>
<protein>
    <submittedName>
        <fullName evidence="1">Uncharacterized protein</fullName>
    </submittedName>
</protein>
<keyword evidence="2" id="KW-1185">Reference proteome</keyword>
<dbReference type="EMBL" id="MU006707">
    <property type="protein sequence ID" value="KAF2630217.1"/>
    <property type="molecule type" value="Genomic_DNA"/>
</dbReference>
<gene>
    <name evidence="1" type="ORF">BU25DRAFT_387231</name>
</gene>
<reference evidence="1" key="1">
    <citation type="journal article" date="2020" name="Stud. Mycol.">
        <title>101 Dothideomycetes genomes: a test case for predicting lifestyles and emergence of pathogens.</title>
        <authorList>
            <person name="Haridas S."/>
            <person name="Albert R."/>
            <person name="Binder M."/>
            <person name="Bloem J."/>
            <person name="Labutti K."/>
            <person name="Salamov A."/>
            <person name="Andreopoulos B."/>
            <person name="Baker S."/>
            <person name="Barry K."/>
            <person name="Bills G."/>
            <person name="Bluhm B."/>
            <person name="Cannon C."/>
            <person name="Castanera R."/>
            <person name="Culley D."/>
            <person name="Daum C."/>
            <person name="Ezra D."/>
            <person name="Gonzalez J."/>
            <person name="Henrissat B."/>
            <person name="Kuo A."/>
            <person name="Liang C."/>
            <person name="Lipzen A."/>
            <person name="Lutzoni F."/>
            <person name="Magnuson J."/>
            <person name="Mondo S."/>
            <person name="Nolan M."/>
            <person name="Ohm R."/>
            <person name="Pangilinan J."/>
            <person name="Park H.-J."/>
            <person name="Ramirez L."/>
            <person name="Alfaro M."/>
            <person name="Sun H."/>
            <person name="Tritt A."/>
            <person name="Yoshinaga Y."/>
            <person name="Zwiers L.-H."/>
            <person name="Turgeon B."/>
            <person name="Goodwin S."/>
            <person name="Spatafora J."/>
            <person name="Crous P."/>
            <person name="Grigoriev I."/>
        </authorList>
    </citation>
    <scope>NUCLEOTIDE SEQUENCE</scope>
    <source>
        <strain evidence="1">CBS 525.71</strain>
    </source>
</reference>